<feature type="region of interest" description="Disordered" evidence="1">
    <location>
        <begin position="29"/>
        <end position="72"/>
    </location>
</feature>
<feature type="compositionally biased region" description="Low complexity" evidence="1">
    <location>
        <begin position="38"/>
        <end position="69"/>
    </location>
</feature>
<organism evidence="3 4">
    <name type="scientific">Nocardioides humilatus</name>
    <dbReference type="NCBI Taxonomy" id="2607660"/>
    <lineage>
        <taxon>Bacteria</taxon>
        <taxon>Bacillati</taxon>
        <taxon>Actinomycetota</taxon>
        <taxon>Actinomycetes</taxon>
        <taxon>Propionibacteriales</taxon>
        <taxon>Nocardioidaceae</taxon>
        <taxon>Nocardioides</taxon>
    </lineage>
</organism>
<proteinExistence type="predicted"/>
<accession>A0A5B1LNF2</accession>
<dbReference type="PROSITE" id="PS51257">
    <property type="entry name" value="PROKAR_LIPOPROTEIN"/>
    <property type="match status" value="1"/>
</dbReference>
<protein>
    <recommendedName>
        <fullName evidence="5">WD40 repeat domain-containing protein</fullName>
    </recommendedName>
</protein>
<dbReference type="RefSeq" id="WP_149726760.1">
    <property type="nucleotide sequence ID" value="NZ_VUJV01000001.1"/>
</dbReference>
<name>A0A5B1LNF2_9ACTN</name>
<gene>
    <name evidence="3" type="ORF">F0U44_03035</name>
</gene>
<evidence type="ECO:0000313" key="3">
    <source>
        <dbReference type="EMBL" id="KAA1421300.1"/>
    </source>
</evidence>
<dbReference type="EMBL" id="VUJV01000001">
    <property type="protein sequence ID" value="KAA1421300.1"/>
    <property type="molecule type" value="Genomic_DNA"/>
</dbReference>
<keyword evidence="2" id="KW-0732">Signal</keyword>
<evidence type="ECO:0000256" key="2">
    <source>
        <dbReference type="SAM" id="SignalP"/>
    </source>
</evidence>
<sequence length="369" mass="38547">MTIKLHSRIAVAAVIAPLAVLAAACGSDDGGNAKDSSADPTTSSSAPTTDATTETPDPTETTDGPADPAGLDYVVGDTWHQADGDAVKLPGKHYDSAVVWDGQLVVTQWDGEVYSDATVIAEDGTVVDTFDTTSAVVVNDAGTTIAWIDTTGEVMTAWEGDQVSMGHVDLAAPGETIAYFAAAVIGGPNCYEVADGCQVFVNSGIGKPRSFDSHGVNDNPVASAIDFNDISADGLVTYVDQIDDDGSCSALVDLRRTSTKPLWKTCDFEANLISPDGSHVIGLPAYYDGLGVSDLAILDAKTGEATGRYGVEGGFSSNWAWSTDNRLVFDSYDGANWHLFAMTADGAITEFADPVKGEAEDSPFTLIRH</sequence>
<reference evidence="3 4" key="1">
    <citation type="submission" date="2019-09" db="EMBL/GenBank/DDBJ databases">
        <title>Nocardioides panacisoli sp. nov., isolated from the soil of a ginseng field.</title>
        <authorList>
            <person name="Cho C."/>
        </authorList>
    </citation>
    <scope>NUCLEOTIDE SEQUENCE [LARGE SCALE GENOMIC DNA]</scope>
    <source>
        <strain evidence="3 4">BN130099</strain>
    </source>
</reference>
<feature type="signal peptide" evidence="2">
    <location>
        <begin position="1"/>
        <end position="22"/>
    </location>
</feature>
<evidence type="ECO:0000256" key="1">
    <source>
        <dbReference type="SAM" id="MobiDB-lite"/>
    </source>
</evidence>
<evidence type="ECO:0008006" key="5">
    <source>
        <dbReference type="Google" id="ProtNLM"/>
    </source>
</evidence>
<dbReference type="SUPFAM" id="SSF82171">
    <property type="entry name" value="DPP6 N-terminal domain-like"/>
    <property type="match status" value="1"/>
</dbReference>
<dbReference type="AlphaFoldDB" id="A0A5B1LNF2"/>
<dbReference type="Proteomes" id="UP000325003">
    <property type="component" value="Unassembled WGS sequence"/>
</dbReference>
<reference evidence="3 4" key="2">
    <citation type="submission" date="2019-09" db="EMBL/GenBank/DDBJ databases">
        <authorList>
            <person name="Jin C."/>
        </authorList>
    </citation>
    <scope>NUCLEOTIDE SEQUENCE [LARGE SCALE GENOMIC DNA]</scope>
    <source>
        <strain evidence="3 4">BN130099</strain>
    </source>
</reference>
<evidence type="ECO:0000313" key="4">
    <source>
        <dbReference type="Proteomes" id="UP000325003"/>
    </source>
</evidence>
<feature type="chain" id="PRO_5022802431" description="WD40 repeat domain-containing protein" evidence="2">
    <location>
        <begin position="23"/>
        <end position="369"/>
    </location>
</feature>
<comment type="caution">
    <text evidence="3">The sequence shown here is derived from an EMBL/GenBank/DDBJ whole genome shotgun (WGS) entry which is preliminary data.</text>
</comment>
<keyword evidence="4" id="KW-1185">Reference proteome</keyword>